<dbReference type="FunFam" id="3.40.50.150:FF:000135">
    <property type="entry name" value="Arginine N-methyltransferase 2"/>
    <property type="match status" value="1"/>
</dbReference>
<dbReference type="Gene3D" id="1.25.40.20">
    <property type="entry name" value="Ankyrin repeat-containing domain"/>
    <property type="match status" value="1"/>
</dbReference>
<evidence type="ECO:0000259" key="14">
    <source>
        <dbReference type="PROSITE" id="PS51559"/>
    </source>
</evidence>
<dbReference type="CDD" id="cd02440">
    <property type="entry name" value="AdoMet_MTases"/>
    <property type="match status" value="1"/>
</dbReference>
<evidence type="ECO:0000256" key="12">
    <source>
        <dbReference type="ARBA" id="ARBA00031724"/>
    </source>
</evidence>
<dbReference type="GO" id="GO:0032259">
    <property type="term" value="P:methylation"/>
    <property type="evidence" value="ECO:0007669"/>
    <property type="project" value="UniProtKB-KW"/>
</dbReference>
<keyword evidence="9" id="KW-0949">S-adenosyl-L-methionine</keyword>
<comment type="subcellular location">
    <subcellularLocation>
        <location evidence="3">Cytoplasm</location>
    </subcellularLocation>
    <subcellularLocation>
        <location evidence="2">Nucleus</location>
    </subcellularLocation>
</comment>
<gene>
    <name evidence="15" type="ORF">COCSUDRAFT_32480</name>
</gene>
<dbReference type="Gene3D" id="3.40.50.150">
    <property type="entry name" value="Vaccinia Virus protein VP39"/>
    <property type="match status" value="1"/>
</dbReference>
<dbReference type="GeneID" id="17044090"/>
<evidence type="ECO:0000256" key="11">
    <source>
        <dbReference type="ARBA" id="ARBA00031001"/>
    </source>
</evidence>
<protein>
    <recommendedName>
        <fullName evidence="5">Protein arginine N-methyltransferase 2</fullName>
    </recommendedName>
    <alternativeName>
        <fullName evidence="11">Protein-arginine N5-methyltransferase</fullName>
    </alternativeName>
    <alternativeName>
        <fullName evidence="12">Type IV protein arginine N-methyltransferase</fullName>
    </alternativeName>
</protein>
<keyword evidence="16" id="KW-1185">Reference proteome</keyword>
<dbReference type="InterPro" id="IPR051038">
    <property type="entry name" value="RMT2/GAMT_Mtase"/>
</dbReference>
<accession>I0Z617</accession>
<comment type="function">
    <text evidence="1">S-adenosyl-L-methionine-dependent protein-arginine N-methyltransferase that methylates the delta-nitrogen atom of arginine residues to form N5-methylarginine (type IV) in target proteins. Monomethylates ribosomal protein L12.</text>
</comment>
<evidence type="ECO:0000313" key="16">
    <source>
        <dbReference type="Proteomes" id="UP000007264"/>
    </source>
</evidence>
<proteinExistence type="predicted"/>
<keyword evidence="8" id="KW-0808">Transferase</keyword>
<evidence type="ECO:0000256" key="6">
    <source>
        <dbReference type="ARBA" id="ARBA00022490"/>
    </source>
</evidence>
<dbReference type="InterPro" id="IPR026480">
    <property type="entry name" value="RMT2_dom"/>
</dbReference>
<evidence type="ECO:0000256" key="4">
    <source>
        <dbReference type="ARBA" id="ARBA00011245"/>
    </source>
</evidence>
<dbReference type="SUPFAM" id="SSF48403">
    <property type="entry name" value="Ankyrin repeat"/>
    <property type="match status" value="1"/>
</dbReference>
<dbReference type="KEGG" id="csl:COCSUDRAFT_32480"/>
<dbReference type="PANTHER" id="PTHR32379">
    <property type="entry name" value="GUANIDINOACETATE N-METHYLTRANSFERASE"/>
    <property type="match status" value="1"/>
</dbReference>
<dbReference type="InterPro" id="IPR002110">
    <property type="entry name" value="Ankyrin_rpt"/>
</dbReference>
<dbReference type="RefSeq" id="XP_005650630.1">
    <property type="nucleotide sequence ID" value="XM_005650573.1"/>
</dbReference>
<evidence type="ECO:0000256" key="10">
    <source>
        <dbReference type="ARBA" id="ARBA00023242"/>
    </source>
</evidence>
<name>I0Z617_COCSC</name>
<dbReference type="GO" id="GO:0005737">
    <property type="term" value="C:cytoplasm"/>
    <property type="evidence" value="ECO:0007669"/>
    <property type="project" value="UniProtKB-SubCell"/>
</dbReference>
<dbReference type="InterPro" id="IPR036770">
    <property type="entry name" value="Ankyrin_rpt-contain_sf"/>
</dbReference>
<dbReference type="PIRSF" id="PIRSF038148">
    <property type="entry name" value="Arginine_N-mtfrase-2"/>
    <property type="match status" value="1"/>
</dbReference>
<feature type="repeat" description="ANK" evidence="13">
    <location>
        <begin position="45"/>
        <end position="77"/>
    </location>
</feature>
<dbReference type="InterPro" id="IPR017408">
    <property type="entry name" value="Arginine_N-MeTrfase_2"/>
</dbReference>
<evidence type="ECO:0000313" key="15">
    <source>
        <dbReference type="EMBL" id="EIE26086.1"/>
    </source>
</evidence>
<evidence type="ECO:0000256" key="2">
    <source>
        <dbReference type="ARBA" id="ARBA00004123"/>
    </source>
</evidence>
<dbReference type="InterPro" id="IPR029063">
    <property type="entry name" value="SAM-dependent_MTases_sf"/>
</dbReference>
<dbReference type="Pfam" id="PF12796">
    <property type="entry name" value="Ank_2"/>
    <property type="match status" value="1"/>
</dbReference>
<keyword evidence="13" id="KW-0040">ANK repeat</keyword>
<dbReference type="eggNOG" id="KOG1709">
    <property type="taxonomic scope" value="Eukaryota"/>
</dbReference>
<dbReference type="FunFam" id="1.25.40.20:FF:000307">
    <property type="entry name" value="Protein arginine N-methyltransferase 2"/>
    <property type="match status" value="1"/>
</dbReference>
<dbReference type="GO" id="GO:0016274">
    <property type="term" value="F:protein-arginine N-methyltransferase activity"/>
    <property type="evidence" value="ECO:0007669"/>
    <property type="project" value="InterPro"/>
</dbReference>
<evidence type="ECO:0000256" key="1">
    <source>
        <dbReference type="ARBA" id="ARBA00002207"/>
    </source>
</evidence>
<comment type="subunit">
    <text evidence="4">Monomer.</text>
</comment>
<dbReference type="PROSITE" id="PS50297">
    <property type="entry name" value="ANK_REP_REGION"/>
    <property type="match status" value="1"/>
</dbReference>
<feature type="domain" description="RMT2" evidence="14">
    <location>
        <begin position="118"/>
        <end position="349"/>
    </location>
</feature>
<keyword evidence="6" id="KW-0963">Cytoplasm</keyword>
<evidence type="ECO:0000256" key="8">
    <source>
        <dbReference type="ARBA" id="ARBA00022679"/>
    </source>
</evidence>
<keyword evidence="10" id="KW-0539">Nucleus</keyword>
<organism evidence="15 16">
    <name type="scientific">Coccomyxa subellipsoidea (strain C-169)</name>
    <name type="common">Green microalga</name>
    <dbReference type="NCBI Taxonomy" id="574566"/>
    <lineage>
        <taxon>Eukaryota</taxon>
        <taxon>Viridiplantae</taxon>
        <taxon>Chlorophyta</taxon>
        <taxon>core chlorophytes</taxon>
        <taxon>Trebouxiophyceae</taxon>
        <taxon>Trebouxiophyceae incertae sedis</taxon>
        <taxon>Coccomyxaceae</taxon>
        <taxon>Coccomyxa</taxon>
        <taxon>Coccomyxa subellipsoidea</taxon>
    </lineage>
</organism>
<dbReference type="SUPFAM" id="SSF53335">
    <property type="entry name" value="S-adenosyl-L-methionine-dependent methyltransferases"/>
    <property type="match status" value="1"/>
</dbReference>
<dbReference type="GO" id="GO:0005634">
    <property type="term" value="C:nucleus"/>
    <property type="evidence" value="ECO:0007669"/>
    <property type="project" value="UniProtKB-SubCell"/>
</dbReference>
<dbReference type="PANTHER" id="PTHR32379:SF1">
    <property type="entry name" value="GUANIDINOACETATE N-METHYLTRANSFERASE"/>
    <property type="match status" value="1"/>
</dbReference>
<dbReference type="AlphaFoldDB" id="I0Z617"/>
<dbReference type="PROSITE" id="PS50088">
    <property type="entry name" value="ANK_REPEAT"/>
    <property type="match status" value="1"/>
</dbReference>
<evidence type="ECO:0000256" key="13">
    <source>
        <dbReference type="PROSITE-ProRule" id="PRU00023"/>
    </source>
</evidence>
<evidence type="ECO:0000256" key="9">
    <source>
        <dbReference type="ARBA" id="ARBA00022691"/>
    </source>
</evidence>
<dbReference type="EMBL" id="AGSI01000003">
    <property type="protein sequence ID" value="EIE26086.1"/>
    <property type="molecule type" value="Genomic_DNA"/>
</dbReference>
<evidence type="ECO:0000256" key="5">
    <source>
        <dbReference type="ARBA" id="ARBA00018778"/>
    </source>
</evidence>
<dbReference type="Proteomes" id="UP000007264">
    <property type="component" value="Unassembled WGS sequence"/>
</dbReference>
<keyword evidence="7 15" id="KW-0489">Methyltransferase</keyword>
<sequence>MEAAKGKEKGASNAETLIEAAAKGDIDGVKKLLESGADHLHQDERGQNALMLASRGGHDPVVELLLEAGTPWNAFDKEGHCAGDLAMMAGHQSTIDLLLEAGVRAEMVLGALERKLGKEAAGPSHEYLQQRLQYDAASERLMDADDRAVMMAWEGPLMEAHAHAVAASGGDVLNVGFGLGLVDEAIQRRSPRSHTIVEAHPDVHARMLDLGWDQRPGVRILFGRWQDVLPQLGAQFDGIFFDTYSEFYGDMQDFHALLPKLLHPDGIYSFFHGLAADNAFFHAVYSEIVKRELASLGLSTQFVPLPINVADPKIWEGVRNKYWQLDTYFLPVCTVADSALEASEQEDAN</sequence>
<reference evidence="15 16" key="1">
    <citation type="journal article" date="2012" name="Genome Biol.">
        <title>The genome of the polar eukaryotic microalga coccomyxa subellipsoidea reveals traits of cold adaptation.</title>
        <authorList>
            <person name="Blanc G."/>
            <person name="Agarkova I."/>
            <person name="Grimwood J."/>
            <person name="Kuo A."/>
            <person name="Brueggeman A."/>
            <person name="Dunigan D."/>
            <person name="Gurnon J."/>
            <person name="Ladunga I."/>
            <person name="Lindquist E."/>
            <person name="Lucas S."/>
            <person name="Pangilinan J."/>
            <person name="Proschold T."/>
            <person name="Salamov A."/>
            <person name="Schmutz J."/>
            <person name="Weeks D."/>
            <person name="Yamada T."/>
            <person name="Claverie J.M."/>
            <person name="Grigoriev I."/>
            <person name="Van Etten J."/>
            <person name="Lomsadze A."/>
            <person name="Borodovsky M."/>
        </authorList>
    </citation>
    <scope>NUCLEOTIDE SEQUENCE [LARGE SCALE GENOMIC DNA]</scope>
    <source>
        <strain evidence="15 16">C-169</strain>
    </source>
</reference>
<comment type="caution">
    <text evidence="15">The sequence shown here is derived from an EMBL/GenBank/DDBJ whole genome shotgun (WGS) entry which is preliminary data.</text>
</comment>
<dbReference type="STRING" id="574566.I0Z617"/>
<evidence type="ECO:0000256" key="7">
    <source>
        <dbReference type="ARBA" id="ARBA00022603"/>
    </source>
</evidence>
<dbReference type="PROSITE" id="PS51559">
    <property type="entry name" value="SAM_RMT2"/>
    <property type="match status" value="1"/>
</dbReference>
<dbReference type="SMART" id="SM00248">
    <property type="entry name" value="ANK"/>
    <property type="match status" value="3"/>
</dbReference>
<dbReference type="OrthoDB" id="19014at2759"/>
<evidence type="ECO:0000256" key="3">
    <source>
        <dbReference type="ARBA" id="ARBA00004496"/>
    </source>
</evidence>